<dbReference type="PROSITE" id="PS50889">
    <property type="entry name" value="S4"/>
    <property type="match status" value="1"/>
</dbReference>
<proteinExistence type="predicted"/>
<feature type="domain" description="RNA-binding S4" evidence="2">
    <location>
        <begin position="11"/>
        <end position="74"/>
    </location>
</feature>
<name>A0ABR9ZZ46_9FIRM</name>
<dbReference type="InterPro" id="IPR002942">
    <property type="entry name" value="S4_RNA-bd"/>
</dbReference>
<evidence type="ECO:0000313" key="4">
    <source>
        <dbReference type="Proteomes" id="UP000614200"/>
    </source>
</evidence>
<keyword evidence="1" id="KW-0694">RNA-binding</keyword>
<evidence type="ECO:0000256" key="1">
    <source>
        <dbReference type="PROSITE-ProRule" id="PRU00182"/>
    </source>
</evidence>
<dbReference type="CDD" id="cd00165">
    <property type="entry name" value="S4"/>
    <property type="match status" value="1"/>
</dbReference>
<dbReference type="EMBL" id="JADKNH010000016">
    <property type="protein sequence ID" value="MBF4695433.1"/>
    <property type="molecule type" value="Genomic_DNA"/>
</dbReference>
<dbReference type="Proteomes" id="UP000614200">
    <property type="component" value="Unassembled WGS sequence"/>
</dbReference>
<evidence type="ECO:0000313" key="3">
    <source>
        <dbReference type="EMBL" id="MBF4695433.1"/>
    </source>
</evidence>
<dbReference type="InterPro" id="IPR036986">
    <property type="entry name" value="S4_RNA-bd_sf"/>
</dbReference>
<dbReference type="RefSeq" id="WP_194703672.1">
    <property type="nucleotide sequence ID" value="NZ_JADKNH010000016.1"/>
</dbReference>
<gene>
    <name evidence="3" type="ORF">ISU02_20245</name>
</gene>
<dbReference type="SMART" id="SM00363">
    <property type="entry name" value="S4"/>
    <property type="match status" value="1"/>
</dbReference>
<dbReference type="Pfam" id="PF13275">
    <property type="entry name" value="S4_2"/>
    <property type="match status" value="1"/>
</dbReference>
<keyword evidence="4" id="KW-1185">Reference proteome</keyword>
<dbReference type="SUPFAM" id="SSF55174">
    <property type="entry name" value="Alpha-L RNA-binding motif"/>
    <property type="match status" value="1"/>
</dbReference>
<evidence type="ECO:0000259" key="2">
    <source>
        <dbReference type="SMART" id="SM00363"/>
    </source>
</evidence>
<accession>A0ABR9ZZ46</accession>
<protein>
    <submittedName>
        <fullName evidence="3">RNA-binding S4 domain-containing protein</fullName>
    </submittedName>
</protein>
<sequence>MKKIEIETDYIKLDQLLKYAEIVNSGGISKLLIQEGFVKVNHEICTLRGKKIHDLDEIEVAIPDESGIVQEKYELKVIKKK</sequence>
<comment type="caution">
    <text evidence="3">The sequence shown here is derived from an EMBL/GenBank/DDBJ whole genome shotgun (WGS) entry which is preliminary data.</text>
</comment>
<reference evidence="3 4" key="1">
    <citation type="submission" date="2020-11" db="EMBL/GenBank/DDBJ databases">
        <title>Fusibacter basophilias sp. nov.</title>
        <authorList>
            <person name="Qiu D."/>
        </authorList>
    </citation>
    <scope>NUCLEOTIDE SEQUENCE [LARGE SCALE GENOMIC DNA]</scope>
    <source>
        <strain evidence="3 4">Q10-2</strain>
    </source>
</reference>
<organism evidence="3 4">
    <name type="scientific">Fusibacter ferrireducens</name>
    <dbReference type="NCBI Taxonomy" id="2785058"/>
    <lineage>
        <taxon>Bacteria</taxon>
        <taxon>Bacillati</taxon>
        <taxon>Bacillota</taxon>
        <taxon>Clostridia</taxon>
        <taxon>Eubacteriales</taxon>
        <taxon>Eubacteriales Family XII. Incertae Sedis</taxon>
        <taxon>Fusibacter</taxon>
    </lineage>
</organism>
<dbReference type="Gene3D" id="3.10.290.10">
    <property type="entry name" value="RNA-binding S4 domain"/>
    <property type="match status" value="1"/>
</dbReference>